<protein>
    <submittedName>
        <fullName evidence="1">Uncharacterized protein</fullName>
    </submittedName>
</protein>
<feature type="non-terminal residue" evidence="1">
    <location>
        <position position="1"/>
    </location>
</feature>
<proteinExistence type="predicted"/>
<feature type="non-terminal residue" evidence="1">
    <location>
        <position position="85"/>
    </location>
</feature>
<reference evidence="1" key="1">
    <citation type="submission" date="2022-05" db="EMBL/GenBank/DDBJ databases">
        <title>Chromosome-level genome of Chaenocephalus aceratus.</title>
        <authorList>
            <person name="Park H."/>
        </authorList>
    </citation>
    <scope>NUCLEOTIDE SEQUENCE</scope>
    <source>
        <strain evidence="1">KU_202001</strain>
    </source>
</reference>
<dbReference type="Proteomes" id="UP001057452">
    <property type="component" value="Chromosome 6"/>
</dbReference>
<keyword evidence="2" id="KW-1185">Reference proteome</keyword>
<evidence type="ECO:0000313" key="1">
    <source>
        <dbReference type="EMBL" id="KAI4825449.1"/>
    </source>
</evidence>
<evidence type="ECO:0000313" key="2">
    <source>
        <dbReference type="Proteomes" id="UP001057452"/>
    </source>
</evidence>
<dbReference type="EMBL" id="CM043790">
    <property type="protein sequence ID" value="KAI4825449.1"/>
    <property type="molecule type" value="Genomic_DNA"/>
</dbReference>
<gene>
    <name evidence="1" type="ORF">KUCAC02_021129</name>
</gene>
<accession>A0ACB9XGP4</accession>
<sequence length="85" mass="9442">HSCRFPVHLSIERCTTSCQLRQTDRTRHTVSPSGRKGSIEEEETHPSQLALLFGSCLSEVHCNPLSAPLIRPTSAQTLLASLFLR</sequence>
<comment type="caution">
    <text evidence="1">The sequence shown here is derived from an EMBL/GenBank/DDBJ whole genome shotgun (WGS) entry which is preliminary data.</text>
</comment>
<organism evidence="1 2">
    <name type="scientific">Chaenocephalus aceratus</name>
    <name type="common">Blackfin icefish</name>
    <name type="synonym">Chaenichthys aceratus</name>
    <dbReference type="NCBI Taxonomy" id="36190"/>
    <lineage>
        <taxon>Eukaryota</taxon>
        <taxon>Metazoa</taxon>
        <taxon>Chordata</taxon>
        <taxon>Craniata</taxon>
        <taxon>Vertebrata</taxon>
        <taxon>Euteleostomi</taxon>
        <taxon>Actinopterygii</taxon>
        <taxon>Neopterygii</taxon>
        <taxon>Teleostei</taxon>
        <taxon>Neoteleostei</taxon>
        <taxon>Acanthomorphata</taxon>
        <taxon>Eupercaria</taxon>
        <taxon>Perciformes</taxon>
        <taxon>Notothenioidei</taxon>
        <taxon>Channichthyidae</taxon>
        <taxon>Chaenocephalus</taxon>
    </lineage>
</organism>
<name>A0ACB9XGP4_CHAAC</name>